<gene>
    <name evidence="3" type="ORF">SAMN05192554_109104</name>
</gene>
<proteinExistence type="predicted"/>
<dbReference type="Proteomes" id="UP000199370">
    <property type="component" value="Unassembled WGS sequence"/>
</dbReference>
<feature type="region of interest" description="Disordered" evidence="1">
    <location>
        <begin position="1"/>
        <end position="120"/>
    </location>
</feature>
<evidence type="ECO:0000259" key="2">
    <source>
        <dbReference type="Pfam" id="PF26456"/>
    </source>
</evidence>
<feature type="compositionally biased region" description="Acidic residues" evidence="1">
    <location>
        <begin position="25"/>
        <end position="37"/>
    </location>
</feature>
<dbReference type="AlphaFoldDB" id="A0A1G9X2M5"/>
<feature type="compositionally biased region" description="Low complexity" evidence="1">
    <location>
        <begin position="38"/>
        <end position="47"/>
    </location>
</feature>
<dbReference type="Pfam" id="PF26456">
    <property type="entry name" value="DUF8135"/>
    <property type="match status" value="1"/>
</dbReference>
<dbReference type="OrthoDB" id="204982at2157"/>
<accession>A0A1G9X2M5</accession>
<keyword evidence="4" id="KW-1185">Reference proteome</keyword>
<dbReference type="STRING" id="996166.SAMN05192554_109104"/>
<reference evidence="3 4" key="1">
    <citation type="submission" date="2016-10" db="EMBL/GenBank/DDBJ databases">
        <authorList>
            <person name="de Groot N.N."/>
        </authorList>
    </citation>
    <scope>NUCLEOTIDE SEQUENCE [LARGE SCALE GENOMIC DNA]</scope>
    <source>
        <strain evidence="4">EB21,IBRC-M 10013,KCTC 4048</strain>
    </source>
</reference>
<feature type="compositionally biased region" description="Acidic residues" evidence="1">
    <location>
        <begin position="1"/>
        <end position="15"/>
    </location>
</feature>
<dbReference type="InterPro" id="IPR058448">
    <property type="entry name" value="DUF8135"/>
</dbReference>
<feature type="compositionally biased region" description="Acidic residues" evidence="1">
    <location>
        <begin position="102"/>
        <end position="120"/>
    </location>
</feature>
<evidence type="ECO:0000313" key="4">
    <source>
        <dbReference type="Proteomes" id="UP000199370"/>
    </source>
</evidence>
<dbReference type="EMBL" id="FNIA01000009">
    <property type="protein sequence ID" value="SDM90635.1"/>
    <property type="molecule type" value="Genomic_DNA"/>
</dbReference>
<protein>
    <recommendedName>
        <fullName evidence="2">DUF8135 domain-containing protein</fullName>
    </recommendedName>
</protein>
<name>A0A1G9X2M5_9EURY</name>
<organism evidence="3 4">
    <name type="scientific">Haloarchaeobius iranensis</name>
    <dbReference type="NCBI Taxonomy" id="996166"/>
    <lineage>
        <taxon>Archaea</taxon>
        <taxon>Methanobacteriati</taxon>
        <taxon>Methanobacteriota</taxon>
        <taxon>Stenosarchaea group</taxon>
        <taxon>Halobacteria</taxon>
        <taxon>Halobacteriales</taxon>
        <taxon>Halorubellaceae</taxon>
        <taxon>Haloarchaeobius</taxon>
    </lineage>
</organism>
<feature type="domain" description="DUF8135" evidence="2">
    <location>
        <begin position="144"/>
        <end position="193"/>
    </location>
</feature>
<evidence type="ECO:0000313" key="3">
    <source>
        <dbReference type="EMBL" id="SDM90635.1"/>
    </source>
</evidence>
<evidence type="ECO:0000256" key="1">
    <source>
        <dbReference type="SAM" id="MobiDB-lite"/>
    </source>
</evidence>
<dbReference type="RefSeq" id="WP_089733353.1">
    <property type="nucleotide sequence ID" value="NZ_FNIA01000009.1"/>
</dbReference>
<sequence>MTDDDPLDDLVDEMGDTQSVPPDEAASDDGEAAETADETTQGEADTAPSESGGPDGDAPNLRDVSHEVTGPDGESPPELEGETAGPLGEMADEFERRREDRDAEPDDDLFESVDVGDVDSEALWEQVSTDESTAEPEPDVPEVRVISKSKYCQRCEYFTDPPAVGCTNEGTTIKSEASMDEFEVVDCPKILEDERLERTR</sequence>